<comment type="caution">
    <text evidence="1">The sequence shown here is derived from an EMBL/GenBank/DDBJ whole genome shotgun (WGS) entry which is preliminary data.</text>
</comment>
<organism evidence="1 2">
    <name type="scientific">Kibdelosporangium lantanae</name>
    <dbReference type="NCBI Taxonomy" id="1497396"/>
    <lineage>
        <taxon>Bacteria</taxon>
        <taxon>Bacillati</taxon>
        <taxon>Actinomycetota</taxon>
        <taxon>Actinomycetes</taxon>
        <taxon>Pseudonocardiales</taxon>
        <taxon>Pseudonocardiaceae</taxon>
        <taxon>Kibdelosporangium</taxon>
    </lineage>
</organism>
<keyword evidence="1" id="KW-0238">DNA-binding</keyword>
<gene>
    <name evidence="1" type="ORF">ACFQ1S_25000</name>
</gene>
<feature type="non-terminal residue" evidence="1">
    <location>
        <position position="60"/>
    </location>
</feature>
<evidence type="ECO:0000313" key="2">
    <source>
        <dbReference type="Proteomes" id="UP001597045"/>
    </source>
</evidence>
<sequence length="60" mass="6726">MERVRVVIQATDPITYVGLSSFLQSRPEVVVVEHRDEADVQVMSTERVGPEALTRLRTSA</sequence>
<keyword evidence="2" id="KW-1185">Reference proteome</keyword>
<evidence type="ECO:0000313" key="1">
    <source>
        <dbReference type="EMBL" id="MFD1048557.1"/>
    </source>
</evidence>
<accession>A0ABW3MDC6</accession>
<protein>
    <submittedName>
        <fullName evidence="1">DNA-binding response regulator</fullName>
    </submittedName>
</protein>
<name>A0ABW3MDC6_9PSEU</name>
<reference evidence="2" key="1">
    <citation type="journal article" date="2019" name="Int. J. Syst. Evol. Microbiol.">
        <title>The Global Catalogue of Microorganisms (GCM) 10K type strain sequencing project: providing services to taxonomists for standard genome sequencing and annotation.</title>
        <authorList>
            <consortium name="The Broad Institute Genomics Platform"/>
            <consortium name="The Broad Institute Genome Sequencing Center for Infectious Disease"/>
            <person name="Wu L."/>
            <person name="Ma J."/>
        </authorList>
    </citation>
    <scope>NUCLEOTIDE SEQUENCE [LARGE SCALE GENOMIC DNA]</scope>
    <source>
        <strain evidence="2">JCM 31486</strain>
    </source>
</reference>
<dbReference type="EMBL" id="JBHTIS010001663">
    <property type="protein sequence ID" value="MFD1048557.1"/>
    <property type="molecule type" value="Genomic_DNA"/>
</dbReference>
<dbReference type="GO" id="GO:0003677">
    <property type="term" value="F:DNA binding"/>
    <property type="evidence" value="ECO:0007669"/>
    <property type="project" value="UniProtKB-KW"/>
</dbReference>
<proteinExistence type="predicted"/>
<dbReference type="Proteomes" id="UP001597045">
    <property type="component" value="Unassembled WGS sequence"/>
</dbReference>